<dbReference type="Pfam" id="PF00290">
    <property type="entry name" value="Trp_syntA"/>
    <property type="match status" value="1"/>
</dbReference>
<evidence type="ECO:0000313" key="11">
    <source>
        <dbReference type="Proteomes" id="UP001519064"/>
    </source>
</evidence>
<comment type="pathway">
    <text evidence="1">Amino-acid biosynthesis; L-tryptophan biosynthesis; L-tryptophan from chorismate: step 5/5.</text>
</comment>
<evidence type="ECO:0000256" key="7">
    <source>
        <dbReference type="ARBA" id="ARBA00023239"/>
    </source>
</evidence>
<evidence type="ECO:0000256" key="2">
    <source>
        <dbReference type="ARBA" id="ARBA00011270"/>
    </source>
</evidence>
<evidence type="ECO:0000256" key="1">
    <source>
        <dbReference type="ARBA" id="ARBA00004733"/>
    </source>
</evidence>
<dbReference type="Gene3D" id="3.20.20.70">
    <property type="entry name" value="Aldolase class I"/>
    <property type="match status" value="1"/>
</dbReference>
<dbReference type="InterPro" id="IPR002028">
    <property type="entry name" value="Trp_synthase_suA"/>
</dbReference>
<comment type="caution">
    <text evidence="10">The sequence shown here is derived from an EMBL/GenBank/DDBJ whole genome shotgun (WGS) entry which is preliminary data.</text>
</comment>
<gene>
    <name evidence="10" type="ORF">ITI46_10575</name>
</gene>
<keyword evidence="7" id="KW-0456">Lyase</keyword>
<dbReference type="PANTHER" id="PTHR43406:SF1">
    <property type="entry name" value="TRYPTOPHAN SYNTHASE ALPHA CHAIN, CHLOROPLASTIC"/>
    <property type="match status" value="1"/>
</dbReference>
<dbReference type="EMBL" id="JADKMA010000040">
    <property type="protein sequence ID" value="MBO8192107.1"/>
    <property type="molecule type" value="Genomic_DNA"/>
</dbReference>
<organism evidence="10 11">
    <name type="scientific">Streptomyces oryzae</name>
    <dbReference type="NCBI Taxonomy" id="1434886"/>
    <lineage>
        <taxon>Bacteria</taxon>
        <taxon>Bacillati</taxon>
        <taxon>Actinomycetota</taxon>
        <taxon>Actinomycetes</taxon>
        <taxon>Kitasatosporales</taxon>
        <taxon>Streptomycetaceae</taxon>
        <taxon>Streptomyces</taxon>
    </lineage>
</organism>
<feature type="compositionally biased region" description="Gly residues" evidence="9">
    <location>
        <begin position="264"/>
        <end position="275"/>
    </location>
</feature>
<evidence type="ECO:0000256" key="8">
    <source>
        <dbReference type="ARBA" id="ARBA00049047"/>
    </source>
</evidence>
<dbReference type="Proteomes" id="UP001519064">
    <property type="component" value="Unassembled WGS sequence"/>
</dbReference>
<evidence type="ECO:0000256" key="5">
    <source>
        <dbReference type="ARBA" id="ARBA00022822"/>
    </source>
</evidence>
<name>A0ABS3X9R5_9ACTN</name>
<dbReference type="InterPro" id="IPR011060">
    <property type="entry name" value="RibuloseP-bd_barrel"/>
</dbReference>
<feature type="region of interest" description="Disordered" evidence="9">
    <location>
        <begin position="241"/>
        <end position="275"/>
    </location>
</feature>
<dbReference type="EC" id="4.2.1.20" evidence="3"/>
<dbReference type="PANTHER" id="PTHR43406">
    <property type="entry name" value="TRYPTOPHAN SYNTHASE, ALPHA CHAIN"/>
    <property type="match status" value="1"/>
</dbReference>
<proteinExistence type="predicted"/>
<keyword evidence="4" id="KW-0028">Amino-acid biosynthesis</keyword>
<comment type="subunit">
    <text evidence="2">Tetramer of two alpha and two beta chains.</text>
</comment>
<comment type="catalytic activity">
    <reaction evidence="8">
        <text>(1S,2R)-1-C-(indol-3-yl)glycerol 3-phosphate + L-serine = D-glyceraldehyde 3-phosphate + L-tryptophan + H2O</text>
        <dbReference type="Rhea" id="RHEA:10532"/>
        <dbReference type="ChEBI" id="CHEBI:15377"/>
        <dbReference type="ChEBI" id="CHEBI:33384"/>
        <dbReference type="ChEBI" id="CHEBI:57912"/>
        <dbReference type="ChEBI" id="CHEBI:58866"/>
        <dbReference type="ChEBI" id="CHEBI:59776"/>
        <dbReference type="EC" id="4.2.1.20"/>
    </reaction>
</comment>
<sequence>MAGFPDERTGVELLTAYARSGASLLEIGAPATDPWLDGPTIAAAHRQAGPGHGMDVTVATVQQVTAVTSTPVITMSYWATVLAYGPQRTIRDLAAGGAAGCFVPDVPPESVAAWTAEAARAGISAPLLAGRESSSAELTATCRAATGFLYAPAAAGQRTGCSAELDLEGLASFVASLRRAAPATPVLAGIGVSTPALAASIVRRTDVAGVVVGTPLLRALAEGGLRGAAVLVEQFAAALTRPGSPASAPSHGRAAPGPGPDGFSPGGHPGCRGTR</sequence>
<evidence type="ECO:0000256" key="4">
    <source>
        <dbReference type="ARBA" id="ARBA00022605"/>
    </source>
</evidence>
<keyword evidence="6" id="KW-0057">Aromatic amino acid biosynthesis</keyword>
<evidence type="ECO:0000313" key="10">
    <source>
        <dbReference type="EMBL" id="MBO8192107.1"/>
    </source>
</evidence>
<keyword evidence="11" id="KW-1185">Reference proteome</keyword>
<reference evidence="10 11" key="1">
    <citation type="submission" date="2020-11" db="EMBL/GenBank/DDBJ databases">
        <title>Streptomyces spirodelae sp. nov., isolated from duckweed.</title>
        <authorList>
            <person name="Saimee Y."/>
            <person name="Duangmal K."/>
        </authorList>
    </citation>
    <scope>NUCLEOTIDE SEQUENCE [LARGE SCALE GENOMIC DNA]</scope>
    <source>
        <strain evidence="10 11">S16-07</strain>
    </source>
</reference>
<evidence type="ECO:0000256" key="3">
    <source>
        <dbReference type="ARBA" id="ARBA00012043"/>
    </source>
</evidence>
<dbReference type="CDD" id="cd04724">
    <property type="entry name" value="Tryptophan_synthase_alpha"/>
    <property type="match status" value="1"/>
</dbReference>
<evidence type="ECO:0000256" key="6">
    <source>
        <dbReference type="ARBA" id="ARBA00023141"/>
    </source>
</evidence>
<dbReference type="SUPFAM" id="SSF51366">
    <property type="entry name" value="Ribulose-phoshate binding barrel"/>
    <property type="match status" value="1"/>
</dbReference>
<evidence type="ECO:0000256" key="9">
    <source>
        <dbReference type="SAM" id="MobiDB-lite"/>
    </source>
</evidence>
<keyword evidence="5" id="KW-0822">Tryptophan biosynthesis</keyword>
<dbReference type="InterPro" id="IPR013785">
    <property type="entry name" value="Aldolase_TIM"/>
</dbReference>
<protein>
    <recommendedName>
        <fullName evidence="3">tryptophan synthase</fullName>
        <ecNumber evidence="3">4.2.1.20</ecNumber>
    </recommendedName>
</protein>
<accession>A0ABS3X9R5</accession>